<dbReference type="Pfam" id="PF02628">
    <property type="entry name" value="COX15-CtaA"/>
    <property type="match status" value="1"/>
</dbReference>
<feature type="transmembrane region" description="Helical" evidence="12">
    <location>
        <begin position="140"/>
        <end position="160"/>
    </location>
</feature>
<keyword evidence="14" id="KW-1185">Reference proteome</keyword>
<keyword evidence="6" id="KW-0560">Oxidoreductase</keyword>
<evidence type="ECO:0000256" key="6">
    <source>
        <dbReference type="ARBA" id="ARBA00023002"/>
    </source>
</evidence>
<comment type="caution">
    <text evidence="13">The sequence shown here is derived from an EMBL/GenBank/DDBJ whole genome shotgun (WGS) entry which is preliminary data.</text>
</comment>
<evidence type="ECO:0000256" key="8">
    <source>
        <dbReference type="ARBA" id="ARBA00023133"/>
    </source>
</evidence>
<reference evidence="13 14" key="1">
    <citation type="submission" date="2023-07" db="EMBL/GenBank/DDBJ databases">
        <title>Sequencing the genomes of 1000 actinobacteria strains.</title>
        <authorList>
            <person name="Klenk H.-P."/>
        </authorList>
    </citation>
    <scope>NUCLEOTIDE SEQUENCE [LARGE SCALE GENOMIC DNA]</scope>
    <source>
        <strain evidence="13 14">DSM 14785</strain>
    </source>
</reference>
<evidence type="ECO:0000256" key="11">
    <source>
        <dbReference type="ARBA" id="ARBA00023444"/>
    </source>
</evidence>
<feature type="transmembrane region" description="Helical" evidence="12">
    <location>
        <begin position="284"/>
        <end position="303"/>
    </location>
</feature>
<evidence type="ECO:0000313" key="13">
    <source>
        <dbReference type="EMBL" id="MDQ0423681.1"/>
    </source>
</evidence>
<keyword evidence="7" id="KW-0408">Iron</keyword>
<dbReference type="PANTHER" id="PTHR35457:SF1">
    <property type="entry name" value="HEME A SYNTHASE"/>
    <property type="match status" value="1"/>
</dbReference>
<keyword evidence="4" id="KW-0479">Metal-binding</keyword>
<dbReference type="PANTHER" id="PTHR35457">
    <property type="entry name" value="HEME A SYNTHASE"/>
    <property type="match status" value="1"/>
</dbReference>
<feature type="transmembrane region" description="Helical" evidence="12">
    <location>
        <begin position="222"/>
        <end position="244"/>
    </location>
</feature>
<evidence type="ECO:0000313" key="14">
    <source>
        <dbReference type="Proteomes" id="UP001240250"/>
    </source>
</evidence>
<dbReference type="Proteomes" id="UP001240250">
    <property type="component" value="Unassembled WGS sequence"/>
</dbReference>
<comment type="subcellular location">
    <subcellularLocation>
        <location evidence="1">Membrane</location>
        <topology evidence="1">Multi-pass membrane protein</topology>
    </subcellularLocation>
</comment>
<keyword evidence="8" id="KW-0350">Heme biosynthesis</keyword>
<keyword evidence="9 12" id="KW-0472">Membrane</keyword>
<keyword evidence="2" id="KW-1003">Cell membrane</keyword>
<dbReference type="EMBL" id="JAUSVM010000001">
    <property type="protein sequence ID" value="MDQ0423681.1"/>
    <property type="molecule type" value="Genomic_DNA"/>
</dbReference>
<keyword evidence="5 12" id="KW-1133">Transmembrane helix</keyword>
<dbReference type="InterPro" id="IPR050450">
    <property type="entry name" value="COX15/CtaA_HemeA_synthase"/>
</dbReference>
<evidence type="ECO:0000256" key="12">
    <source>
        <dbReference type="SAM" id="Phobius"/>
    </source>
</evidence>
<feature type="transmembrane region" description="Helical" evidence="12">
    <location>
        <begin position="22"/>
        <end position="44"/>
    </location>
</feature>
<dbReference type="RefSeq" id="WP_233421055.1">
    <property type="nucleotide sequence ID" value="NZ_CP194061.1"/>
</dbReference>
<feature type="transmembrane region" description="Helical" evidence="12">
    <location>
        <begin position="180"/>
        <end position="202"/>
    </location>
</feature>
<feature type="transmembrane region" description="Helical" evidence="12">
    <location>
        <begin position="80"/>
        <end position="100"/>
    </location>
</feature>
<feature type="transmembrane region" description="Helical" evidence="12">
    <location>
        <begin position="309"/>
        <end position="333"/>
    </location>
</feature>
<evidence type="ECO:0000256" key="10">
    <source>
        <dbReference type="ARBA" id="ARBA00023157"/>
    </source>
</evidence>
<evidence type="ECO:0000256" key="4">
    <source>
        <dbReference type="ARBA" id="ARBA00022723"/>
    </source>
</evidence>
<gene>
    <name evidence="13" type="ORF">JO380_000062</name>
</gene>
<feature type="transmembrane region" description="Helical" evidence="12">
    <location>
        <begin position="112"/>
        <end position="134"/>
    </location>
</feature>
<keyword evidence="3 12" id="KW-0812">Transmembrane</keyword>
<evidence type="ECO:0000256" key="1">
    <source>
        <dbReference type="ARBA" id="ARBA00004141"/>
    </source>
</evidence>
<proteinExistence type="predicted"/>
<evidence type="ECO:0000256" key="7">
    <source>
        <dbReference type="ARBA" id="ARBA00023004"/>
    </source>
</evidence>
<evidence type="ECO:0000256" key="9">
    <source>
        <dbReference type="ARBA" id="ARBA00023136"/>
    </source>
</evidence>
<name>A0ABU0GG08_9CELL</name>
<accession>A0ABU0GG08</accession>
<sequence>MTGTAPAPTPAPSLLERLRPRWTVRAVVANLVAQILIVVTGGAVRLTGSGLGCSTWPQCEPGQFAPVFHDEMGIHPIVEFGNRTLTGVLVVLAVAVALLAGRDRARTSTYRAWAWAPIVGVAIQAVVGGITVLVELHPLVVGSHFLISMVLVAVSAWLLVRTREGDGPATPVVDARVRTLTRVLAAVGVVVLVLGVVVTGAGPHSGDDEVGYRFAVDPYATARVHALAVWAFVGTLLVVLALLARARRTAQPAYDRVDGVTQPARGVAPVAAPEPGAVARPLRAGVLLLGVTLAQGLVGYVQLFTGLPIALVNLHMLGAAGLTAMLTAFLGTLRVRPQA</sequence>
<evidence type="ECO:0000256" key="5">
    <source>
        <dbReference type="ARBA" id="ARBA00022989"/>
    </source>
</evidence>
<protein>
    <submittedName>
        <fullName evidence="13">Cytochrome c oxidase assembly protein subunit 15</fullName>
    </submittedName>
</protein>
<dbReference type="InterPro" id="IPR003780">
    <property type="entry name" value="COX15/CtaA_fam"/>
</dbReference>
<keyword evidence="10" id="KW-1015">Disulfide bond</keyword>
<evidence type="ECO:0000256" key="3">
    <source>
        <dbReference type="ARBA" id="ARBA00022692"/>
    </source>
</evidence>
<organism evidence="13 14">
    <name type="scientific">Cellulomonas iranensis</name>
    <dbReference type="NCBI Taxonomy" id="76862"/>
    <lineage>
        <taxon>Bacteria</taxon>
        <taxon>Bacillati</taxon>
        <taxon>Actinomycetota</taxon>
        <taxon>Actinomycetes</taxon>
        <taxon>Micrococcales</taxon>
        <taxon>Cellulomonadaceae</taxon>
        <taxon>Cellulomonas</taxon>
    </lineage>
</organism>
<evidence type="ECO:0000256" key="2">
    <source>
        <dbReference type="ARBA" id="ARBA00022475"/>
    </source>
</evidence>
<comment type="pathway">
    <text evidence="11">Porphyrin-containing compound metabolism.</text>
</comment>